<evidence type="ECO:0000313" key="3">
    <source>
        <dbReference type="Proteomes" id="UP001287286"/>
    </source>
</evidence>
<proteinExistence type="predicted"/>
<dbReference type="Proteomes" id="UP001287286">
    <property type="component" value="Unassembled WGS sequence"/>
</dbReference>
<protein>
    <submittedName>
        <fullName evidence="2">Uncharacterized protein</fullName>
    </submittedName>
</protein>
<gene>
    <name evidence="2" type="ORF">Purlil1_1934</name>
</gene>
<comment type="caution">
    <text evidence="2">The sequence shown here is derived from an EMBL/GenBank/DDBJ whole genome shotgun (WGS) entry which is preliminary data.</text>
</comment>
<keyword evidence="3" id="KW-1185">Reference proteome</keyword>
<evidence type="ECO:0000313" key="2">
    <source>
        <dbReference type="EMBL" id="KAK4093600.1"/>
    </source>
</evidence>
<feature type="region of interest" description="Disordered" evidence="1">
    <location>
        <begin position="1"/>
        <end position="28"/>
    </location>
</feature>
<accession>A0ABR0CBJ4</accession>
<dbReference type="EMBL" id="JAWRVI010000005">
    <property type="protein sequence ID" value="KAK4093600.1"/>
    <property type="molecule type" value="Genomic_DNA"/>
</dbReference>
<organism evidence="2 3">
    <name type="scientific">Purpureocillium lilacinum</name>
    <name type="common">Paecilomyces lilacinus</name>
    <dbReference type="NCBI Taxonomy" id="33203"/>
    <lineage>
        <taxon>Eukaryota</taxon>
        <taxon>Fungi</taxon>
        <taxon>Dikarya</taxon>
        <taxon>Ascomycota</taxon>
        <taxon>Pezizomycotina</taxon>
        <taxon>Sordariomycetes</taxon>
        <taxon>Hypocreomycetidae</taxon>
        <taxon>Hypocreales</taxon>
        <taxon>Ophiocordycipitaceae</taxon>
        <taxon>Purpureocillium</taxon>
    </lineage>
</organism>
<evidence type="ECO:0000256" key="1">
    <source>
        <dbReference type="SAM" id="MobiDB-lite"/>
    </source>
</evidence>
<sequence>MEGAAGRTGRSGTPVKSSRPCVGAPATTGAPEGTHLACTYPWMDGRDAAGQPGTSATLEVAALASPGAGAPTMERPVKPRLAADGVAAKVPCASGRPVSLAPKAPCLWLQRAACLAWHVVSVLLPARHHHSTRGYRMIVDGRSMFGHSGTDNVVDFENASLFSHNKSKSANHAQEPCLQSASTHFNSPVSDIYHRHFMLLLQLHRQIYTAPSLVLCIQLECAINSPI</sequence>
<reference evidence="2 3" key="1">
    <citation type="journal article" date="2024" name="Microbiol. Resour. Announc.">
        <title>Genome annotations for the ascomycete fungi Trichoderma harzianum, Trichoderma aggressivum, and Purpureocillium lilacinum.</title>
        <authorList>
            <person name="Beijen E.P.W."/>
            <person name="Ohm R.A."/>
        </authorList>
    </citation>
    <scope>NUCLEOTIDE SEQUENCE [LARGE SCALE GENOMIC DNA]</scope>
    <source>
        <strain evidence="2 3">CBS 150709</strain>
    </source>
</reference>
<name>A0ABR0CBJ4_PURLI</name>